<keyword evidence="1" id="KW-0732">Signal</keyword>
<feature type="signal peptide" evidence="1">
    <location>
        <begin position="1"/>
        <end position="19"/>
    </location>
</feature>
<protein>
    <submittedName>
        <fullName evidence="3">Protein priA</fullName>
    </submittedName>
</protein>
<evidence type="ECO:0000259" key="2">
    <source>
        <dbReference type="Pfam" id="PF21671"/>
    </source>
</evidence>
<name>A0AAF0YDD0_9TREE</name>
<gene>
    <name evidence="3" type="primary">priA_10</name>
    <name evidence="3" type="ORF">LOC62_04G006246</name>
</gene>
<proteinExistence type="predicted"/>
<reference evidence="3" key="1">
    <citation type="submission" date="2023-10" db="EMBL/GenBank/DDBJ databases">
        <authorList>
            <person name="Noh H."/>
        </authorList>
    </citation>
    <scope>NUCLEOTIDE SEQUENCE</scope>
    <source>
        <strain evidence="3">DUCC4014</strain>
    </source>
</reference>
<sequence length="353" mass="38856">MLGLVPALAALAGAASVAAQANPNALSCLSQTWWDNYPDANNVRPNLFPNPSYPDSSAGCEALCGDTNTERRGFAFYKPGFCSCSNLFSDGQFYNEATDTVENYLTDPVDAYGTCDANSMTVFWLNDPPEWYPFDKRFAPFTVCMNEPLPSESIFYYKGNFPDYCYFPCKERGGNSMAMRLVNFDPGYGMPQNSTTDWNVVMECQCFVTPPGSPPPAANGNCKYDSYLWYNSDIAVSPSTVAMRRRRSKAMPQERLHRPHTESEYHLALCPHPRRACTVPDTNAYECVDTAEELESCGGCVHGEYGVMANVTMFGQDCTAIPGVAEVACVLGNCDVRSCQRGLTLKNGACVRN</sequence>
<evidence type="ECO:0000313" key="4">
    <source>
        <dbReference type="Proteomes" id="UP000827549"/>
    </source>
</evidence>
<dbReference type="AlphaFoldDB" id="A0AAF0YDD0"/>
<dbReference type="Proteomes" id="UP000827549">
    <property type="component" value="Chromosome 4"/>
</dbReference>
<evidence type="ECO:0000313" key="3">
    <source>
        <dbReference type="EMBL" id="WOO82761.1"/>
    </source>
</evidence>
<accession>A0AAF0YDD0</accession>
<feature type="chain" id="PRO_5042191722" evidence="1">
    <location>
        <begin position="20"/>
        <end position="353"/>
    </location>
</feature>
<organism evidence="3 4">
    <name type="scientific">Vanrija pseudolonga</name>
    <dbReference type="NCBI Taxonomy" id="143232"/>
    <lineage>
        <taxon>Eukaryota</taxon>
        <taxon>Fungi</taxon>
        <taxon>Dikarya</taxon>
        <taxon>Basidiomycota</taxon>
        <taxon>Agaricomycotina</taxon>
        <taxon>Tremellomycetes</taxon>
        <taxon>Trichosporonales</taxon>
        <taxon>Trichosporonaceae</taxon>
        <taxon>Vanrija</taxon>
    </lineage>
</organism>
<dbReference type="EMBL" id="CP086717">
    <property type="protein sequence ID" value="WOO82761.1"/>
    <property type="molecule type" value="Genomic_DNA"/>
</dbReference>
<dbReference type="GeneID" id="87809472"/>
<evidence type="ECO:0000256" key="1">
    <source>
        <dbReference type="SAM" id="SignalP"/>
    </source>
</evidence>
<feature type="domain" description="Protein CPL1-like" evidence="2">
    <location>
        <begin position="285"/>
        <end position="347"/>
    </location>
</feature>
<keyword evidence="4" id="KW-1185">Reference proteome</keyword>
<dbReference type="InterPro" id="IPR048661">
    <property type="entry name" value="CPL1-like"/>
</dbReference>
<dbReference type="PANTHER" id="PTHR35192:SF2">
    <property type="entry name" value="APPLE DOMAIN-CONTAINING PROTEIN"/>
    <property type="match status" value="1"/>
</dbReference>
<dbReference type="PANTHER" id="PTHR35192">
    <property type="entry name" value="PROTEIN, PUTATIVE-RELATED"/>
    <property type="match status" value="1"/>
</dbReference>
<dbReference type="RefSeq" id="XP_062628793.1">
    <property type="nucleotide sequence ID" value="XM_062772809.1"/>
</dbReference>
<dbReference type="InterPro" id="IPR038955">
    <property type="entry name" value="PriA/CPL1_fungi"/>
</dbReference>
<dbReference type="Pfam" id="PF21671">
    <property type="entry name" value="CPL1-like"/>
    <property type="match status" value="1"/>
</dbReference>